<dbReference type="InterPro" id="IPR001279">
    <property type="entry name" value="Metallo-B-lactamas"/>
</dbReference>
<gene>
    <name evidence="2" type="ORF">GCM10011511_24340</name>
</gene>
<dbReference type="EMBL" id="BMJC01000002">
    <property type="protein sequence ID" value="GGB00151.1"/>
    <property type="molecule type" value="Genomic_DNA"/>
</dbReference>
<evidence type="ECO:0000259" key="1">
    <source>
        <dbReference type="SMART" id="SM00849"/>
    </source>
</evidence>
<dbReference type="PIRSF" id="PIRSF038896">
    <property type="entry name" value="NAPE-PLD"/>
    <property type="match status" value="1"/>
</dbReference>
<dbReference type="GO" id="GO:0005737">
    <property type="term" value="C:cytoplasm"/>
    <property type="evidence" value="ECO:0007669"/>
    <property type="project" value="TreeGrafter"/>
</dbReference>
<proteinExistence type="predicted"/>
<accession>A0A8J2UCY2</accession>
<dbReference type="AlphaFoldDB" id="A0A8J2UCY2"/>
<reference evidence="2" key="1">
    <citation type="journal article" date="2014" name="Int. J. Syst. Evol. Microbiol.">
        <title>Complete genome sequence of Corynebacterium casei LMG S-19264T (=DSM 44701T), isolated from a smear-ripened cheese.</title>
        <authorList>
            <consortium name="US DOE Joint Genome Institute (JGI-PGF)"/>
            <person name="Walter F."/>
            <person name="Albersmeier A."/>
            <person name="Kalinowski J."/>
            <person name="Ruckert C."/>
        </authorList>
    </citation>
    <scope>NUCLEOTIDE SEQUENCE</scope>
    <source>
        <strain evidence="2">CGMCC 1.15448</strain>
    </source>
</reference>
<sequence length="361" mass="40354">MALLKVFGKAPAGPRLQRIHRSAHYSDGSFQNLVPTDVTLKDTNFFKMMRAYRNRPANTAPSQPIPSVRTDLRSLPVDKASIVWFGHSSYLLQLGTTRILVDPVFSGNASPFPFFAKAFPGADLYKAEDMPDTLEAILLTHDHYDHLDYKTILNLKDRTNHFYTSLGVGAHLEFWGIPAEKITELDWWETVPIDPQGRPITGGAADWGAGDIQLTATPARHFSGRTFKRGGAAWSSFVLKTTDLNLFLGGDSGYEKHFATIGEKYGPFDLALLECGQYGVNWPYIHMQPEETVQAALDLKANILFPVHWAKFTLALHPWNEPIQRVKAAATKAGLPITTPRIGEIITIDQPYPNDAWYDFL</sequence>
<name>A0A8J2UCY2_9BACT</name>
<dbReference type="PANTHER" id="PTHR15032:SF4">
    <property type="entry name" value="N-ACYL-PHOSPHATIDYLETHANOLAMINE-HYDROLYZING PHOSPHOLIPASE D"/>
    <property type="match status" value="1"/>
</dbReference>
<dbReference type="SUPFAM" id="SSF56281">
    <property type="entry name" value="Metallo-hydrolase/oxidoreductase"/>
    <property type="match status" value="1"/>
</dbReference>
<keyword evidence="3" id="KW-1185">Reference proteome</keyword>
<dbReference type="PANTHER" id="PTHR15032">
    <property type="entry name" value="N-ACYL-PHOSPHATIDYLETHANOLAMINE-HYDROLYZING PHOSPHOLIPASE D"/>
    <property type="match status" value="1"/>
</dbReference>
<dbReference type="GO" id="GO:0070290">
    <property type="term" value="F:N-acylphosphatidylethanolamine-specific phospholipase D activity"/>
    <property type="evidence" value="ECO:0007669"/>
    <property type="project" value="InterPro"/>
</dbReference>
<dbReference type="InterPro" id="IPR036866">
    <property type="entry name" value="RibonucZ/Hydroxyglut_hydro"/>
</dbReference>
<evidence type="ECO:0000313" key="3">
    <source>
        <dbReference type="Proteomes" id="UP000607559"/>
    </source>
</evidence>
<dbReference type="InterPro" id="IPR024884">
    <property type="entry name" value="NAPE-PLD"/>
</dbReference>
<dbReference type="Pfam" id="PF12706">
    <property type="entry name" value="Lactamase_B_2"/>
    <property type="match status" value="1"/>
</dbReference>
<feature type="domain" description="Metallo-beta-lactamase" evidence="1">
    <location>
        <begin position="86"/>
        <end position="308"/>
    </location>
</feature>
<dbReference type="SMART" id="SM00849">
    <property type="entry name" value="Lactamase_B"/>
    <property type="match status" value="1"/>
</dbReference>
<dbReference type="Proteomes" id="UP000607559">
    <property type="component" value="Unassembled WGS sequence"/>
</dbReference>
<evidence type="ECO:0000313" key="2">
    <source>
        <dbReference type="EMBL" id="GGB00151.1"/>
    </source>
</evidence>
<organism evidence="2 3">
    <name type="scientific">Puia dinghuensis</name>
    <dbReference type="NCBI Taxonomy" id="1792502"/>
    <lineage>
        <taxon>Bacteria</taxon>
        <taxon>Pseudomonadati</taxon>
        <taxon>Bacteroidota</taxon>
        <taxon>Chitinophagia</taxon>
        <taxon>Chitinophagales</taxon>
        <taxon>Chitinophagaceae</taxon>
        <taxon>Puia</taxon>
    </lineage>
</organism>
<protein>
    <submittedName>
        <fullName evidence="2">MBL fold metallo-hydrolase</fullName>
    </submittedName>
</protein>
<dbReference type="Gene3D" id="3.60.15.10">
    <property type="entry name" value="Ribonuclease Z/Hydroxyacylglutathione hydrolase-like"/>
    <property type="match status" value="1"/>
</dbReference>
<comment type="caution">
    <text evidence="2">The sequence shown here is derived from an EMBL/GenBank/DDBJ whole genome shotgun (WGS) entry which is preliminary data.</text>
</comment>
<reference evidence="2" key="2">
    <citation type="submission" date="2020-09" db="EMBL/GenBank/DDBJ databases">
        <authorList>
            <person name="Sun Q."/>
            <person name="Zhou Y."/>
        </authorList>
    </citation>
    <scope>NUCLEOTIDE SEQUENCE</scope>
    <source>
        <strain evidence="2">CGMCC 1.15448</strain>
    </source>
</reference>
<dbReference type="RefSeq" id="WP_188931868.1">
    <property type="nucleotide sequence ID" value="NZ_BMJC01000002.1"/>
</dbReference>
<dbReference type="GO" id="GO:0008270">
    <property type="term" value="F:zinc ion binding"/>
    <property type="evidence" value="ECO:0007669"/>
    <property type="project" value="InterPro"/>
</dbReference>